<feature type="compositionally biased region" description="Low complexity" evidence="1">
    <location>
        <begin position="16"/>
        <end position="30"/>
    </location>
</feature>
<keyword evidence="3" id="KW-1185">Reference proteome</keyword>
<reference evidence="2 3" key="1">
    <citation type="submission" date="2024-05" db="EMBL/GenBank/DDBJ databases">
        <title>A draft genome resource for the thread blight pathogen Marasmius tenuissimus strain MS-2.</title>
        <authorList>
            <person name="Yulfo-Soto G.E."/>
            <person name="Baruah I.K."/>
            <person name="Amoako-Attah I."/>
            <person name="Bukari Y."/>
            <person name="Meinhardt L.W."/>
            <person name="Bailey B.A."/>
            <person name="Cohen S.P."/>
        </authorList>
    </citation>
    <scope>NUCLEOTIDE SEQUENCE [LARGE SCALE GENOMIC DNA]</scope>
    <source>
        <strain evidence="2 3">MS-2</strain>
    </source>
</reference>
<dbReference type="Proteomes" id="UP001437256">
    <property type="component" value="Unassembled WGS sequence"/>
</dbReference>
<evidence type="ECO:0000313" key="3">
    <source>
        <dbReference type="Proteomes" id="UP001437256"/>
    </source>
</evidence>
<feature type="region of interest" description="Disordered" evidence="1">
    <location>
        <begin position="1"/>
        <end position="67"/>
    </location>
</feature>
<comment type="caution">
    <text evidence="2">The sequence shown here is derived from an EMBL/GenBank/DDBJ whole genome shotgun (WGS) entry which is preliminary data.</text>
</comment>
<protein>
    <submittedName>
        <fullName evidence="2">Uncharacterized protein</fullName>
    </submittedName>
</protein>
<dbReference type="Gene3D" id="3.60.130.30">
    <property type="match status" value="1"/>
</dbReference>
<proteinExistence type="predicted"/>
<gene>
    <name evidence="2" type="ORF">AAF712_006937</name>
</gene>
<accession>A0ABR2ZWP7</accession>
<sequence>MVRNGKNQYSNAANARASSTQRQTRGSSQRYEPYADRVTRGITSSRGRGNRGRRGGGGGGGSQTRRTRVGNYVPDIEHYTQVHTLNRDVNGRLTSASRCNPQTQSDEVADQFEFHQHKAKDYIERFKVPMTMEELDEKAGNMSEYDNLAAIVEEMQDKDFPVQATSGIWELEGTGESVMVYLSHRYDSHEKVTEPLSLDMQKAPHRLKEAVEQARKEGKKMHFDGFPDAVIKRWEETVHTAVAYNIPQADLSQLRHGVEGVSGTATHKFPISNRTNHTDNPLEAKVRPGVDKQKKGFVFSEDGKTGVEGVGINHYVDAWPMRAHSSEYLHQSSAMSGSGQAIRSTDNFFRSNVCLERCVEGALKIHQPEQHKLFKKAREAARVVGDEGSGCYGGRAVVFKMQLYLHCDQGDEGMSISFPAGRFTGGYLIIPQFRAKLWYRPGDLVLLYANKIWHTIDFWKATKMNKHHNTTPGRVGTVFFFPTRSLEGLLDKEAGWAADTMHGRLPTCRPERHS</sequence>
<evidence type="ECO:0000256" key="1">
    <source>
        <dbReference type="SAM" id="MobiDB-lite"/>
    </source>
</evidence>
<dbReference type="EMBL" id="JBBXMP010000039">
    <property type="protein sequence ID" value="KAL0066105.1"/>
    <property type="molecule type" value="Genomic_DNA"/>
</dbReference>
<organism evidence="2 3">
    <name type="scientific">Marasmius tenuissimus</name>
    <dbReference type="NCBI Taxonomy" id="585030"/>
    <lineage>
        <taxon>Eukaryota</taxon>
        <taxon>Fungi</taxon>
        <taxon>Dikarya</taxon>
        <taxon>Basidiomycota</taxon>
        <taxon>Agaricomycotina</taxon>
        <taxon>Agaricomycetes</taxon>
        <taxon>Agaricomycetidae</taxon>
        <taxon>Agaricales</taxon>
        <taxon>Marasmiineae</taxon>
        <taxon>Marasmiaceae</taxon>
        <taxon>Marasmius</taxon>
    </lineage>
</organism>
<name>A0ABR2ZWP7_9AGAR</name>
<evidence type="ECO:0000313" key="2">
    <source>
        <dbReference type="EMBL" id="KAL0066105.1"/>
    </source>
</evidence>
<feature type="compositionally biased region" description="Polar residues" evidence="1">
    <location>
        <begin position="1"/>
        <end position="13"/>
    </location>
</feature>